<dbReference type="EMBL" id="BGPR01001014">
    <property type="protein sequence ID" value="GBM43032.1"/>
    <property type="molecule type" value="Genomic_DNA"/>
</dbReference>
<keyword evidence="2" id="KW-1185">Reference proteome</keyword>
<evidence type="ECO:0000313" key="2">
    <source>
        <dbReference type="Proteomes" id="UP000499080"/>
    </source>
</evidence>
<reference evidence="1 2" key="1">
    <citation type="journal article" date="2019" name="Sci. Rep.">
        <title>Orb-weaving spider Araneus ventricosus genome elucidates the spidroin gene catalogue.</title>
        <authorList>
            <person name="Kono N."/>
            <person name="Nakamura H."/>
            <person name="Ohtoshi R."/>
            <person name="Moran D.A.P."/>
            <person name="Shinohara A."/>
            <person name="Yoshida Y."/>
            <person name="Fujiwara M."/>
            <person name="Mori M."/>
            <person name="Tomita M."/>
            <person name="Arakawa K."/>
        </authorList>
    </citation>
    <scope>NUCLEOTIDE SEQUENCE [LARGE SCALE GENOMIC DNA]</scope>
</reference>
<gene>
    <name evidence="1" type="ORF">AVEN_215166_1</name>
</gene>
<accession>A0A4Y2FNJ0</accession>
<sequence length="82" mass="9117">MPFPKNLGLGILTSRFEATRGLFWGGPRNFEPRSDDEDGVWAGTFLARLPRRTSGGRLATTYDWACSGLHTRRIFSGIGSRT</sequence>
<organism evidence="1 2">
    <name type="scientific">Araneus ventricosus</name>
    <name type="common">Orbweaver spider</name>
    <name type="synonym">Epeira ventricosa</name>
    <dbReference type="NCBI Taxonomy" id="182803"/>
    <lineage>
        <taxon>Eukaryota</taxon>
        <taxon>Metazoa</taxon>
        <taxon>Ecdysozoa</taxon>
        <taxon>Arthropoda</taxon>
        <taxon>Chelicerata</taxon>
        <taxon>Arachnida</taxon>
        <taxon>Araneae</taxon>
        <taxon>Araneomorphae</taxon>
        <taxon>Entelegynae</taxon>
        <taxon>Araneoidea</taxon>
        <taxon>Araneidae</taxon>
        <taxon>Araneus</taxon>
    </lineage>
</organism>
<proteinExistence type="predicted"/>
<dbReference type="AlphaFoldDB" id="A0A4Y2FNJ0"/>
<name>A0A4Y2FNJ0_ARAVE</name>
<dbReference type="Proteomes" id="UP000499080">
    <property type="component" value="Unassembled WGS sequence"/>
</dbReference>
<protein>
    <submittedName>
        <fullName evidence="1">Uncharacterized protein</fullName>
    </submittedName>
</protein>
<evidence type="ECO:0000313" key="1">
    <source>
        <dbReference type="EMBL" id="GBM43032.1"/>
    </source>
</evidence>
<comment type="caution">
    <text evidence="1">The sequence shown here is derived from an EMBL/GenBank/DDBJ whole genome shotgun (WGS) entry which is preliminary data.</text>
</comment>